<dbReference type="NCBIfam" id="TIGR01444">
    <property type="entry name" value="fkbM_fam"/>
    <property type="match status" value="1"/>
</dbReference>
<reference evidence="2 3" key="1">
    <citation type="journal article" date="2014" name="Appl. Environ. Microbiol.">
        <title>Elucidation of insertion elements encoded on plasmids and in vitro construction of shuttle vectors from the toxic cyanobacterium Planktothrix.</title>
        <authorList>
            <person name="Christiansen G."/>
            <person name="Goesmann A."/>
            <person name="Kurmayer R."/>
        </authorList>
    </citation>
    <scope>NUCLEOTIDE SEQUENCE [LARGE SCALE GENOMIC DNA]</scope>
    <source>
        <strain evidence="2 3">NIVA-CYA 126/8</strain>
    </source>
</reference>
<dbReference type="HOGENOM" id="CLU_1026198_0_0_3"/>
<dbReference type="Pfam" id="PF05050">
    <property type="entry name" value="Methyltransf_21"/>
    <property type="match status" value="1"/>
</dbReference>
<dbReference type="eggNOG" id="COG2242">
    <property type="taxonomic scope" value="Bacteria"/>
</dbReference>
<dbReference type="RefSeq" id="WP_042151257.1">
    <property type="nucleotide sequence ID" value="NZ_CM002803.1"/>
</dbReference>
<accession>A0A073CN73</accession>
<dbReference type="EMBL" id="CM002803">
    <property type="protein sequence ID" value="KEI65440.1"/>
    <property type="molecule type" value="Genomic_DNA"/>
</dbReference>
<evidence type="ECO:0000313" key="3">
    <source>
        <dbReference type="Proteomes" id="UP000027395"/>
    </source>
</evidence>
<dbReference type="Gene3D" id="3.40.50.150">
    <property type="entry name" value="Vaccinia Virus protein VP39"/>
    <property type="match status" value="1"/>
</dbReference>
<dbReference type="InterPro" id="IPR029063">
    <property type="entry name" value="SAM-dependent_MTases_sf"/>
</dbReference>
<dbReference type="PANTHER" id="PTHR34203">
    <property type="entry name" value="METHYLTRANSFERASE, FKBM FAMILY PROTEIN"/>
    <property type="match status" value="1"/>
</dbReference>
<dbReference type="PANTHER" id="PTHR34203:SF15">
    <property type="entry name" value="SLL1173 PROTEIN"/>
    <property type="match status" value="1"/>
</dbReference>
<evidence type="ECO:0000313" key="2">
    <source>
        <dbReference type="EMBL" id="KEI65440.1"/>
    </source>
</evidence>
<sequence length="271" mass="31396">MNTNPKIDTKKIRVSDSHINLFDKLLSDKIPHESDFYFFQNFKDVPALFIDVGANIANSVLSVHFICPQWRIVSFEPNLSLEYFLQRAKSILDAQGQEYSYFMCGLSNTQGKIDFFIPKIDDWFVIGEASCIKEHFTDGVVSARLSSYSAHGGWELVESEVEIITFDDFVKNNDIFKDETLIIVKIDVEGYEFQVLDGMKTFIQSKQPIFMIENDYSVTPNPVEEYLTLFQYQRYQYINQNNQLKLQNEHSLNSFYVPKALLPSLSLKNLI</sequence>
<dbReference type="SUPFAM" id="SSF53335">
    <property type="entry name" value="S-adenosyl-L-methionine-dependent methyltransferases"/>
    <property type="match status" value="1"/>
</dbReference>
<dbReference type="AlphaFoldDB" id="A0A073CN73"/>
<feature type="domain" description="Methyltransferase FkbM" evidence="1">
    <location>
        <begin position="51"/>
        <end position="218"/>
    </location>
</feature>
<dbReference type="InterPro" id="IPR006342">
    <property type="entry name" value="FkbM_mtfrase"/>
</dbReference>
<organism evidence="2 3">
    <name type="scientific">Planktothrix agardhii (strain NIVA-CYA 126/8)</name>
    <dbReference type="NCBI Taxonomy" id="388467"/>
    <lineage>
        <taxon>Bacteria</taxon>
        <taxon>Bacillati</taxon>
        <taxon>Cyanobacteriota</taxon>
        <taxon>Cyanophyceae</taxon>
        <taxon>Oscillatoriophycideae</taxon>
        <taxon>Oscillatoriales</taxon>
        <taxon>Microcoleaceae</taxon>
        <taxon>Planktothrix</taxon>
    </lineage>
</organism>
<proteinExistence type="predicted"/>
<dbReference type="STRING" id="388467.A19Y_0197"/>
<dbReference type="InterPro" id="IPR052514">
    <property type="entry name" value="SAM-dependent_MTase"/>
</dbReference>
<dbReference type="Proteomes" id="UP000027395">
    <property type="component" value="Chromosome"/>
</dbReference>
<gene>
    <name evidence="2" type="ORF">A19Y_0197</name>
</gene>
<keyword evidence="3" id="KW-1185">Reference proteome</keyword>
<dbReference type="PATRIC" id="fig|388467.6.peg.148"/>
<name>A0A073CN73_PLAA1</name>
<protein>
    <recommendedName>
        <fullName evidence="1">Methyltransferase FkbM domain-containing protein</fullName>
    </recommendedName>
</protein>
<evidence type="ECO:0000259" key="1">
    <source>
        <dbReference type="Pfam" id="PF05050"/>
    </source>
</evidence>